<reference evidence="1 2" key="1">
    <citation type="journal article" date="2013" name="Genome Announc.">
        <title>Draft Genome Sequence of Cyclobacterium qasimii Strain M12-11BT, Isolated from Arctic Marine Sediment.</title>
        <authorList>
            <person name="Shivaji S."/>
            <person name="Ara S."/>
            <person name="Singh A."/>
            <person name="Kumar Pinnaka A."/>
        </authorList>
    </citation>
    <scope>NUCLEOTIDE SEQUENCE [LARGE SCALE GENOMIC DNA]</scope>
    <source>
        <strain evidence="1 2">M12-11B</strain>
    </source>
</reference>
<gene>
    <name evidence="1" type="ORF">ADICYQ_5251</name>
</gene>
<dbReference type="Proteomes" id="UP000014974">
    <property type="component" value="Unassembled WGS sequence"/>
</dbReference>
<organism evidence="1 2">
    <name type="scientific">Cyclobacterium qasimii M12-11B</name>
    <dbReference type="NCBI Taxonomy" id="641524"/>
    <lineage>
        <taxon>Bacteria</taxon>
        <taxon>Pseudomonadati</taxon>
        <taxon>Bacteroidota</taxon>
        <taxon>Cytophagia</taxon>
        <taxon>Cytophagales</taxon>
        <taxon>Cyclobacteriaceae</taxon>
        <taxon>Cyclobacterium</taxon>
    </lineage>
</organism>
<protein>
    <submittedName>
        <fullName evidence="1">Uncharacterized protein</fullName>
    </submittedName>
</protein>
<name>S7WNL3_9BACT</name>
<evidence type="ECO:0000313" key="1">
    <source>
        <dbReference type="EMBL" id="EPR65743.1"/>
    </source>
</evidence>
<dbReference type="EMBL" id="ATNM01000184">
    <property type="protein sequence ID" value="EPR65743.1"/>
    <property type="molecule type" value="Genomic_DNA"/>
</dbReference>
<evidence type="ECO:0000313" key="2">
    <source>
        <dbReference type="Proteomes" id="UP000014974"/>
    </source>
</evidence>
<proteinExistence type="predicted"/>
<accession>S7WNL3</accession>
<dbReference type="AlphaFoldDB" id="S7WNL3"/>
<comment type="caution">
    <text evidence="1">The sequence shown here is derived from an EMBL/GenBank/DDBJ whole genome shotgun (WGS) entry which is preliminary data.</text>
</comment>
<sequence>MGLGKTIQMIGLFPSREGKRPAKNASFDYCADIRTWQLAAGASNLCP</sequence>